<evidence type="ECO:0000313" key="9">
    <source>
        <dbReference type="Proteomes" id="UP000001935"/>
    </source>
</evidence>
<comment type="subcellular location">
    <subcellularLocation>
        <location evidence="1">Membrane</location>
        <topology evidence="1">Single-pass membrane protein</topology>
    </subcellularLocation>
</comment>
<feature type="compositionally biased region" description="Pro residues" evidence="5">
    <location>
        <begin position="41"/>
        <end position="55"/>
    </location>
</feature>
<evidence type="ECO:0000256" key="1">
    <source>
        <dbReference type="ARBA" id="ARBA00004167"/>
    </source>
</evidence>
<feature type="compositionally biased region" description="Pro residues" evidence="5">
    <location>
        <begin position="234"/>
        <end position="244"/>
    </location>
</feature>
<dbReference type="KEGG" id="ade:Adeh_2358"/>
<dbReference type="PROSITE" id="PS52015">
    <property type="entry name" value="TONB_CTD"/>
    <property type="match status" value="1"/>
</dbReference>
<dbReference type="AlphaFoldDB" id="Q2IKE6"/>
<keyword evidence="2 6" id="KW-0812">Transmembrane</keyword>
<feature type="region of interest" description="Disordered" evidence="5">
    <location>
        <begin position="29"/>
        <end position="100"/>
    </location>
</feature>
<keyword evidence="3 6" id="KW-1133">Transmembrane helix</keyword>
<dbReference type="SUPFAM" id="SSF74653">
    <property type="entry name" value="TolA/TonB C-terminal domain"/>
    <property type="match status" value="1"/>
</dbReference>
<proteinExistence type="predicted"/>
<evidence type="ECO:0000256" key="5">
    <source>
        <dbReference type="SAM" id="MobiDB-lite"/>
    </source>
</evidence>
<name>Q2IKE6_ANADE</name>
<dbReference type="GO" id="GO:0016020">
    <property type="term" value="C:membrane"/>
    <property type="evidence" value="ECO:0007669"/>
    <property type="project" value="UniProtKB-SubCell"/>
</dbReference>
<accession>Q2IKE6</accession>
<sequence>MDSPIVTCARCGGEVADGAPRCACGYPASPAAAAGRAKRPPAAPPPLPDVAPAPAVPLAQALGFDDDAPPAPAGAEASFEDLDLGGDPEPPSPTAATPAVAERARYRGPAAGPAFARVTPRRGAAPVLGGIAALCLAAVVAFVWQARKLERAAPAPDAAPPAAGPPAAPALAAGPSTGSGRADAPPLEPAALAVAPVPAPAVAARTLPPAVAAPSAEPPPARARLARAAREQPSPAPAPRPPAGRAPERAAGGVEDPAPSRGAGSVGPATVVSLDHAGADRGAWADVPLPPPPAGATPVEDAPRYAAAGFRKPNLQVPRCVQDAIRLPRDARERVSGPVTVRFAVAKDGTVGLFQVMGDLPDRRVADAIWTAVRGCRFAPGADAAGKPTRLWVVMPIRFDE</sequence>
<organism evidence="8 9">
    <name type="scientific">Anaeromyxobacter dehalogenans (strain 2CP-C)</name>
    <dbReference type="NCBI Taxonomy" id="290397"/>
    <lineage>
        <taxon>Bacteria</taxon>
        <taxon>Pseudomonadati</taxon>
        <taxon>Myxococcota</taxon>
        <taxon>Myxococcia</taxon>
        <taxon>Myxococcales</taxon>
        <taxon>Cystobacterineae</taxon>
        <taxon>Anaeromyxobacteraceae</taxon>
        <taxon>Anaeromyxobacter</taxon>
    </lineage>
</organism>
<evidence type="ECO:0000256" key="4">
    <source>
        <dbReference type="ARBA" id="ARBA00023136"/>
    </source>
</evidence>
<protein>
    <submittedName>
        <fullName evidence="8">Outer membrane transport energization protein TonB</fullName>
    </submittedName>
</protein>
<dbReference type="Proteomes" id="UP000001935">
    <property type="component" value="Chromosome"/>
</dbReference>
<reference evidence="8 9" key="1">
    <citation type="submission" date="2006-01" db="EMBL/GenBank/DDBJ databases">
        <title>Complete sequence of Anaeromyxobacter dehalogenans 2CP-C.</title>
        <authorList>
            <consortium name="US DOE Joint Genome Institute"/>
            <person name="Copeland A."/>
            <person name="Lucas S."/>
            <person name="Lapidus A."/>
            <person name="Barry K."/>
            <person name="Detter J.C."/>
            <person name="Glavina T."/>
            <person name="Hammon N."/>
            <person name="Israni S."/>
            <person name="Pitluck S."/>
            <person name="Brettin T."/>
            <person name="Bruce D."/>
            <person name="Han C."/>
            <person name="Tapia R."/>
            <person name="Gilna P."/>
            <person name="Kiss H."/>
            <person name="Schmutz J."/>
            <person name="Larimer F."/>
            <person name="Land M."/>
            <person name="Kyrpides N."/>
            <person name="Anderson I."/>
            <person name="Sanford R.A."/>
            <person name="Ritalahti K.M."/>
            <person name="Thomas H.S."/>
            <person name="Kirby J.R."/>
            <person name="Zhulin I.B."/>
            <person name="Loeffler F.E."/>
            <person name="Richardson P."/>
        </authorList>
    </citation>
    <scope>NUCLEOTIDE SEQUENCE [LARGE SCALE GENOMIC DNA]</scope>
    <source>
        <strain evidence="8 9">2CP-C</strain>
    </source>
</reference>
<dbReference type="Pfam" id="PF03544">
    <property type="entry name" value="TonB_C"/>
    <property type="match status" value="1"/>
</dbReference>
<keyword evidence="4 6" id="KW-0472">Membrane</keyword>
<evidence type="ECO:0000259" key="7">
    <source>
        <dbReference type="PROSITE" id="PS52015"/>
    </source>
</evidence>
<dbReference type="EMBL" id="CP000251">
    <property type="protein sequence ID" value="ABC82128.1"/>
    <property type="molecule type" value="Genomic_DNA"/>
</dbReference>
<dbReference type="eggNOG" id="COG0810">
    <property type="taxonomic scope" value="Bacteria"/>
</dbReference>
<dbReference type="InterPro" id="IPR006260">
    <property type="entry name" value="TonB/TolA_C"/>
</dbReference>
<evidence type="ECO:0000256" key="6">
    <source>
        <dbReference type="SAM" id="Phobius"/>
    </source>
</evidence>
<evidence type="ECO:0000313" key="8">
    <source>
        <dbReference type="EMBL" id="ABC82128.1"/>
    </source>
</evidence>
<dbReference type="OrthoDB" id="9810145at2"/>
<feature type="region of interest" description="Disordered" evidence="5">
    <location>
        <begin position="211"/>
        <end position="269"/>
    </location>
</feature>
<gene>
    <name evidence="8" type="ordered locus">Adeh_2358</name>
</gene>
<dbReference type="HOGENOM" id="CLU_686318_0_0_7"/>
<feature type="transmembrane region" description="Helical" evidence="6">
    <location>
        <begin position="124"/>
        <end position="144"/>
    </location>
</feature>
<feature type="compositionally biased region" description="Pro residues" evidence="5">
    <location>
        <begin position="157"/>
        <end position="168"/>
    </location>
</feature>
<dbReference type="Gene3D" id="3.30.1150.10">
    <property type="match status" value="1"/>
</dbReference>
<feature type="domain" description="TonB C-terminal" evidence="7">
    <location>
        <begin position="312"/>
        <end position="401"/>
    </location>
</feature>
<evidence type="ECO:0000256" key="3">
    <source>
        <dbReference type="ARBA" id="ARBA00022989"/>
    </source>
</evidence>
<feature type="region of interest" description="Disordered" evidence="5">
    <location>
        <begin position="155"/>
        <end position="186"/>
    </location>
</feature>
<dbReference type="InterPro" id="IPR037682">
    <property type="entry name" value="TonB_C"/>
</dbReference>
<evidence type="ECO:0000256" key="2">
    <source>
        <dbReference type="ARBA" id="ARBA00022692"/>
    </source>
</evidence>
<dbReference type="GO" id="GO:0055085">
    <property type="term" value="P:transmembrane transport"/>
    <property type="evidence" value="ECO:0007669"/>
    <property type="project" value="InterPro"/>
</dbReference>
<dbReference type="NCBIfam" id="TIGR01352">
    <property type="entry name" value="tonB_Cterm"/>
    <property type="match status" value="1"/>
</dbReference>